<dbReference type="SUPFAM" id="SSF50965">
    <property type="entry name" value="Galactose oxidase, central domain"/>
    <property type="match status" value="1"/>
</dbReference>
<dbReference type="PANTHER" id="PTHR31672">
    <property type="entry name" value="BNACNNG10540D PROTEIN"/>
    <property type="match status" value="1"/>
</dbReference>
<dbReference type="Pfam" id="PF00646">
    <property type="entry name" value="F-box"/>
    <property type="match status" value="1"/>
</dbReference>
<evidence type="ECO:0000313" key="3">
    <source>
        <dbReference type="EMBL" id="KAG6647463.1"/>
    </source>
</evidence>
<dbReference type="SMART" id="SM00256">
    <property type="entry name" value="FBOX"/>
    <property type="match status" value="1"/>
</dbReference>
<dbReference type="Gene3D" id="1.20.1280.50">
    <property type="match status" value="1"/>
</dbReference>
<dbReference type="NCBIfam" id="TIGR01640">
    <property type="entry name" value="F_box_assoc_1"/>
    <property type="match status" value="1"/>
</dbReference>
<dbReference type="InterPro" id="IPR017451">
    <property type="entry name" value="F-box-assoc_interact_dom"/>
</dbReference>
<dbReference type="InterPro" id="IPR001810">
    <property type="entry name" value="F-box_dom"/>
</dbReference>
<accession>A0A8T1Q0V4</accession>
<dbReference type="Proteomes" id="UP000811609">
    <property type="component" value="Chromosome 7"/>
</dbReference>
<comment type="caution">
    <text evidence="3">The sequence shown here is derived from an EMBL/GenBank/DDBJ whole genome shotgun (WGS) entry which is preliminary data.</text>
</comment>
<name>A0A8T1Q0V4_CARIL</name>
<evidence type="ECO:0000313" key="4">
    <source>
        <dbReference type="Proteomes" id="UP000811609"/>
    </source>
</evidence>
<organism evidence="3 4">
    <name type="scientific">Carya illinoinensis</name>
    <name type="common">Pecan</name>
    <dbReference type="NCBI Taxonomy" id="32201"/>
    <lineage>
        <taxon>Eukaryota</taxon>
        <taxon>Viridiplantae</taxon>
        <taxon>Streptophyta</taxon>
        <taxon>Embryophyta</taxon>
        <taxon>Tracheophyta</taxon>
        <taxon>Spermatophyta</taxon>
        <taxon>Magnoliopsida</taxon>
        <taxon>eudicotyledons</taxon>
        <taxon>Gunneridae</taxon>
        <taxon>Pentapetalae</taxon>
        <taxon>rosids</taxon>
        <taxon>fabids</taxon>
        <taxon>Fagales</taxon>
        <taxon>Juglandaceae</taxon>
        <taxon>Carya</taxon>
    </lineage>
</organism>
<evidence type="ECO:0000256" key="1">
    <source>
        <dbReference type="SAM" id="MobiDB-lite"/>
    </source>
</evidence>
<keyword evidence="4" id="KW-1185">Reference proteome</keyword>
<dbReference type="PANTHER" id="PTHR31672:SF13">
    <property type="entry name" value="F-BOX PROTEIN CPR30-LIKE"/>
    <property type="match status" value="1"/>
</dbReference>
<dbReference type="AlphaFoldDB" id="A0A8T1Q0V4"/>
<dbReference type="InterPro" id="IPR050796">
    <property type="entry name" value="SCF_F-box_component"/>
</dbReference>
<reference evidence="3" key="1">
    <citation type="submission" date="2020-12" db="EMBL/GenBank/DDBJ databases">
        <title>WGS assembly of Carya illinoinensis cv. Pawnee.</title>
        <authorList>
            <person name="Platts A."/>
            <person name="Shu S."/>
            <person name="Wright S."/>
            <person name="Barry K."/>
            <person name="Edger P."/>
            <person name="Pires J.C."/>
            <person name="Schmutz J."/>
        </authorList>
    </citation>
    <scope>NUCLEOTIDE SEQUENCE</scope>
    <source>
        <tissue evidence="3">Leaf</tissue>
    </source>
</reference>
<dbReference type="SUPFAM" id="SSF81383">
    <property type="entry name" value="F-box domain"/>
    <property type="match status" value="1"/>
</dbReference>
<dbReference type="CDD" id="cd22157">
    <property type="entry name" value="F-box_AtFBW1-like"/>
    <property type="match status" value="1"/>
</dbReference>
<sequence length="395" mass="43994">MESKHSSSKAKNVVLEDEGNQKTTDGAGGRGRCYFSELPWHIMLEILLKLHIEAVIRCRYVCKAWRELFLDPSFAKLHCASTPMGVVLQSSLFPHGNSGGLYLLEPQEQEPSSIIAKFNQFPYLESTLVNSCHGLICSCDILMADPIYISNPITGEYLILPKGETKPDFGQFVSGFGFSPKTKQYKVVKYSESLEIYTLGSGTTWRRTEHVPPARHRSLFGTFVNGALHWLVKLPNGSVLIRSFDLDDEKFRTIPLPLSRCSDASFKSSNLGILGDCLSLSSIVMDASGWDIEIWVMKEYGVRESWIRELVIKSTSPWEQGWNPEHVQVINVLKNGEIVINCAGCLVIYNMGQESFRLLKPNGILLTHVNAIAHASSFVSLKDIALGDGSEVGEF</sequence>
<dbReference type="PROSITE" id="PS50181">
    <property type="entry name" value="FBOX"/>
    <property type="match status" value="1"/>
</dbReference>
<feature type="domain" description="F-box" evidence="2">
    <location>
        <begin position="32"/>
        <end position="77"/>
    </location>
</feature>
<evidence type="ECO:0000259" key="2">
    <source>
        <dbReference type="PROSITE" id="PS50181"/>
    </source>
</evidence>
<dbReference type="OrthoDB" id="894159at2759"/>
<dbReference type="InterPro" id="IPR013187">
    <property type="entry name" value="F-box-assoc_dom_typ3"/>
</dbReference>
<protein>
    <recommendedName>
        <fullName evidence="2">F-box domain-containing protein</fullName>
    </recommendedName>
</protein>
<dbReference type="InterPro" id="IPR036047">
    <property type="entry name" value="F-box-like_dom_sf"/>
</dbReference>
<dbReference type="EMBL" id="CM031815">
    <property type="protein sequence ID" value="KAG6647463.1"/>
    <property type="molecule type" value="Genomic_DNA"/>
</dbReference>
<gene>
    <name evidence="3" type="ORF">CIPAW_07G080600</name>
</gene>
<proteinExistence type="predicted"/>
<dbReference type="Pfam" id="PF08268">
    <property type="entry name" value="FBA_3"/>
    <property type="match status" value="1"/>
</dbReference>
<feature type="region of interest" description="Disordered" evidence="1">
    <location>
        <begin position="1"/>
        <end position="26"/>
    </location>
</feature>
<dbReference type="InterPro" id="IPR011043">
    <property type="entry name" value="Gal_Oxase/kelch_b-propeller"/>
</dbReference>